<evidence type="ECO:0000313" key="9">
    <source>
        <dbReference type="EMBL" id="EPD99884.1"/>
    </source>
</evidence>
<evidence type="ECO:0000256" key="7">
    <source>
        <dbReference type="RuleBase" id="RU363032"/>
    </source>
</evidence>
<dbReference type="HOGENOM" id="CLU_016047_0_2_4"/>
<feature type="transmembrane region" description="Helical" evidence="7">
    <location>
        <begin position="174"/>
        <end position="199"/>
    </location>
</feature>
<keyword evidence="4 7" id="KW-0812">Transmembrane</keyword>
<feature type="transmembrane region" description="Helical" evidence="7">
    <location>
        <begin position="219"/>
        <end position="243"/>
    </location>
</feature>
<evidence type="ECO:0000256" key="1">
    <source>
        <dbReference type="ARBA" id="ARBA00004651"/>
    </source>
</evidence>
<feature type="transmembrane region" description="Helical" evidence="7">
    <location>
        <begin position="33"/>
        <end position="55"/>
    </location>
</feature>
<evidence type="ECO:0000256" key="2">
    <source>
        <dbReference type="ARBA" id="ARBA00022448"/>
    </source>
</evidence>
<dbReference type="AlphaFoldDB" id="S3CH59"/>
<dbReference type="InterPro" id="IPR035906">
    <property type="entry name" value="MetI-like_sf"/>
</dbReference>
<proteinExistence type="inferred from homology"/>
<dbReference type="RefSeq" id="WP_016474039.1">
    <property type="nucleotide sequence ID" value="NZ_KE150480.1"/>
</dbReference>
<dbReference type="PANTHER" id="PTHR30193">
    <property type="entry name" value="ABC TRANSPORTER PERMEASE PROTEIN"/>
    <property type="match status" value="1"/>
</dbReference>
<dbReference type="Pfam" id="PF00528">
    <property type="entry name" value="BPD_transp_1"/>
    <property type="match status" value="1"/>
</dbReference>
<reference evidence="9 10" key="1">
    <citation type="submission" date="2013-04" db="EMBL/GenBank/DDBJ databases">
        <title>The Genome Sequence of Sutterella wadsworthensis HGA0223.</title>
        <authorList>
            <consortium name="The Broad Institute Genomics Platform"/>
            <person name="Earl A."/>
            <person name="Ward D."/>
            <person name="Feldgarden M."/>
            <person name="Gevers D."/>
            <person name="Schmidt T.M."/>
            <person name="Dover J."/>
            <person name="Dai D."/>
            <person name="Walker B."/>
            <person name="Young S."/>
            <person name="Zeng Q."/>
            <person name="Gargeya S."/>
            <person name="Fitzgerald M."/>
            <person name="Haas B."/>
            <person name="Abouelleil A."/>
            <person name="Allen A.W."/>
            <person name="Alvarado L."/>
            <person name="Arachchi H.M."/>
            <person name="Berlin A.M."/>
            <person name="Chapman S.B."/>
            <person name="Gainer-Dewar J."/>
            <person name="Goldberg J."/>
            <person name="Griggs A."/>
            <person name="Gujja S."/>
            <person name="Hansen M."/>
            <person name="Howarth C."/>
            <person name="Imamovic A."/>
            <person name="Ireland A."/>
            <person name="Larimer J."/>
            <person name="McCowan C."/>
            <person name="Murphy C."/>
            <person name="Pearson M."/>
            <person name="Poon T.W."/>
            <person name="Priest M."/>
            <person name="Roberts A."/>
            <person name="Saif S."/>
            <person name="Shea T."/>
            <person name="Sisk P."/>
            <person name="Sykes S."/>
            <person name="Wortman J."/>
            <person name="Nusbaum C."/>
            <person name="Birren B."/>
        </authorList>
    </citation>
    <scope>NUCLEOTIDE SEQUENCE [LARGE SCALE GENOMIC DNA]</scope>
    <source>
        <strain evidence="9 10">HGA0223</strain>
    </source>
</reference>
<dbReference type="PANTHER" id="PTHR30193:SF37">
    <property type="entry name" value="INNER MEMBRANE ABC TRANSPORTER PERMEASE PROTEIN YCJO"/>
    <property type="match status" value="1"/>
</dbReference>
<evidence type="ECO:0000313" key="10">
    <source>
        <dbReference type="Proteomes" id="UP000014400"/>
    </source>
</evidence>
<dbReference type="STRING" id="1203554.HMPREF1476_00688"/>
<comment type="subcellular location">
    <subcellularLocation>
        <location evidence="1 7">Cell membrane</location>
        <topology evidence="1 7">Multi-pass membrane protein</topology>
    </subcellularLocation>
</comment>
<dbReference type="InterPro" id="IPR000515">
    <property type="entry name" value="MetI-like"/>
</dbReference>
<feature type="transmembrane region" description="Helical" evidence="7">
    <location>
        <begin position="279"/>
        <end position="300"/>
    </location>
</feature>
<organism evidence="9 10">
    <name type="scientific">Sutterella wadsworthensis HGA0223</name>
    <dbReference type="NCBI Taxonomy" id="1203554"/>
    <lineage>
        <taxon>Bacteria</taxon>
        <taxon>Pseudomonadati</taxon>
        <taxon>Pseudomonadota</taxon>
        <taxon>Betaproteobacteria</taxon>
        <taxon>Burkholderiales</taxon>
        <taxon>Sutterellaceae</taxon>
        <taxon>Sutterella</taxon>
    </lineage>
</organism>
<dbReference type="GO" id="GO:0005886">
    <property type="term" value="C:plasma membrane"/>
    <property type="evidence" value="ECO:0007669"/>
    <property type="project" value="UniProtKB-SubCell"/>
</dbReference>
<protein>
    <recommendedName>
        <fullName evidence="8">ABC transmembrane type-1 domain-containing protein</fullName>
    </recommendedName>
</protein>
<evidence type="ECO:0000256" key="5">
    <source>
        <dbReference type="ARBA" id="ARBA00022989"/>
    </source>
</evidence>
<comment type="similarity">
    <text evidence="7">Belongs to the binding-protein-dependent transport system permease family.</text>
</comment>
<evidence type="ECO:0000256" key="6">
    <source>
        <dbReference type="ARBA" id="ARBA00023136"/>
    </source>
</evidence>
<keyword evidence="3" id="KW-1003">Cell membrane</keyword>
<dbReference type="GO" id="GO:0055085">
    <property type="term" value="P:transmembrane transport"/>
    <property type="evidence" value="ECO:0007669"/>
    <property type="project" value="InterPro"/>
</dbReference>
<dbReference type="Proteomes" id="UP000014400">
    <property type="component" value="Unassembled WGS sequence"/>
</dbReference>
<gene>
    <name evidence="9" type="ORF">HMPREF1476_00688</name>
</gene>
<dbReference type="PATRIC" id="fig|1203554.3.peg.678"/>
<comment type="caution">
    <text evidence="9">The sequence shown here is derived from an EMBL/GenBank/DDBJ whole genome shotgun (WGS) entry which is preliminary data.</text>
</comment>
<feature type="transmembrane region" description="Helical" evidence="7">
    <location>
        <begin position="90"/>
        <end position="111"/>
    </location>
</feature>
<dbReference type="CDD" id="cd06261">
    <property type="entry name" value="TM_PBP2"/>
    <property type="match status" value="1"/>
</dbReference>
<dbReference type="InterPro" id="IPR051393">
    <property type="entry name" value="ABC_transporter_permease"/>
</dbReference>
<keyword evidence="5 7" id="KW-1133">Transmembrane helix</keyword>
<dbReference type="EMBL" id="ATCF01000012">
    <property type="protein sequence ID" value="EPD99884.1"/>
    <property type="molecule type" value="Genomic_DNA"/>
</dbReference>
<name>S3CH59_9BURK</name>
<evidence type="ECO:0000259" key="8">
    <source>
        <dbReference type="PROSITE" id="PS50928"/>
    </source>
</evidence>
<dbReference type="PROSITE" id="PS50928">
    <property type="entry name" value="ABC_TM1"/>
    <property type="match status" value="1"/>
</dbReference>
<dbReference type="Gene3D" id="1.10.3720.10">
    <property type="entry name" value="MetI-like"/>
    <property type="match status" value="1"/>
</dbReference>
<dbReference type="eggNOG" id="COG1175">
    <property type="taxonomic scope" value="Bacteria"/>
</dbReference>
<evidence type="ECO:0000256" key="3">
    <source>
        <dbReference type="ARBA" id="ARBA00022475"/>
    </source>
</evidence>
<keyword evidence="2 7" id="KW-0813">Transport</keyword>
<keyword evidence="10" id="KW-1185">Reference proteome</keyword>
<feature type="domain" description="ABC transmembrane type-1" evidence="8">
    <location>
        <begin position="86"/>
        <end position="299"/>
    </location>
</feature>
<sequence length="310" mass="34233">MSTVLTAEKMHIQDAPRRLRFWRPDAAAKTFTLPAWALIVLTLIAPITIVIVMSFTDYQLGNTEVRWVGLENYSTLVLGDDFLRALKNTVLYAVLTVTASVFVGLMLALLVNQVKIGSRVYRALFFLPVASTLVAMAIVWKYLLHDAIGPINLFLRWLGFAGIPFFSSPEWSMFSLAIIGVWQLAGFNMVLFLAGLTAIPSEIQDAATLDGADSFWRRLFTVTLPLLSPTMLFVVTTSSITAFKLFDAVAVLTKGGPQGATDVLLYATYREGFENLNTAGAAAMTVVFLVIIVAASWIQARISEKRVYYK</sequence>
<accession>S3CH59</accession>
<dbReference type="SUPFAM" id="SSF161098">
    <property type="entry name" value="MetI-like"/>
    <property type="match status" value="1"/>
</dbReference>
<keyword evidence="6 7" id="KW-0472">Membrane</keyword>
<evidence type="ECO:0000256" key="4">
    <source>
        <dbReference type="ARBA" id="ARBA00022692"/>
    </source>
</evidence>
<feature type="transmembrane region" description="Helical" evidence="7">
    <location>
        <begin position="123"/>
        <end position="143"/>
    </location>
</feature>